<evidence type="ECO:0000256" key="4">
    <source>
        <dbReference type="SAM" id="Phobius"/>
    </source>
</evidence>
<keyword evidence="2 6" id="KW-0418">Kinase</keyword>
<feature type="transmembrane region" description="Helical" evidence="4">
    <location>
        <begin position="154"/>
        <end position="172"/>
    </location>
</feature>
<evidence type="ECO:0000313" key="6">
    <source>
        <dbReference type="EMBL" id="SCF44422.1"/>
    </source>
</evidence>
<dbReference type="EMBL" id="FMCX01000010">
    <property type="protein sequence ID" value="SCF44422.1"/>
    <property type="molecule type" value="Genomic_DNA"/>
</dbReference>
<keyword evidence="1" id="KW-0808">Transferase</keyword>
<dbReference type="PANTHER" id="PTHR24421">
    <property type="entry name" value="NITRATE/NITRITE SENSOR PROTEIN NARX-RELATED"/>
    <property type="match status" value="1"/>
</dbReference>
<accession>A0A1C5AGN0</accession>
<evidence type="ECO:0000256" key="3">
    <source>
        <dbReference type="ARBA" id="ARBA00023012"/>
    </source>
</evidence>
<keyword evidence="4" id="KW-0812">Transmembrane</keyword>
<keyword evidence="4" id="KW-0472">Membrane</keyword>
<keyword evidence="4" id="KW-1133">Transmembrane helix</keyword>
<evidence type="ECO:0000259" key="5">
    <source>
        <dbReference type="Pfam" id="PF07730"/>
    </source>
</evidence>
<feature type="transmembrane region" description="Helical" evidence="4">
    <location>
        <begin position="85"/>
        <end position="101"/>
    </location>
</feature>
<gene>
    <name evidence="6" type="ORF">GA0070564_11087</name>
</gene>
<dbReference type="Proteomes" id="UP000199504">
    <property type="component" value="Unassembled WGS sequence"/>
</dbReference>
<evidence type="ECO:0000313" key="7">
    <source>
        <dbReference type="Proteomes" id="UP000199504"/>
    </source>
</evidence>
<dbReference type="InterPro" id="IPR050482">
    <property type="entry name" value="Sensor_HK_TwoCompSys"/>
</dbReference>
<dbReference type="InterPro" id="IPR036890">
    <property type="entry name" value="HATPase_C_sf"/>
</dbReference>
<reference evidence="7" key="1">
    <citation type="submission" date="2016-06" db="EMBL/GenBank/DDBJ databases">
        <authorList>
            <person name="Varghese N."/>
            <person name="Submissions Spin"/>
        </authorList>
    </citation>
    <scope>NUCLEOTIDE SEQUENCE [LARGE SCALE GENOMIC DNA]</scope>
    <source>
        <strain evidence="7">DSM 44830</strain>
    </source>
</reference>
<name>A0A1C5AGN0_9ACTN</name>
<dbReference type="SUPFAM" id="SSF55874">
    <property type="entry name" value="ATPase domain of HSP90 chaperone/DNA topoisomerase II/histidine kinase"/>
    <property type="match status" value="1"/>
</dbReference>
<dbReference type="CDD" id="cd16917">
    <property type="entry name" value="HATPase_UhpB-NarQ-NarX-like"/>
    <property type="match status" value="1"/>
</dbReference>
<dbReference type="PANTHER" id="PTHR24421:SF63">
    <property type="entry name" value="SENSOR HISTIDINE KINASE DESK"/>
    <property type="match status" value="1"/>
</dbReference>
<sequence>MGAVKLMPDDPYPVSHRWRFTGWLLAAVWLIFLNTALDAALHQEQVWRRVLGVATLVAFGLGYVLAFEWGRLMRRSARPIPPGRAWAILGGLLALGLAGIPGTGGEWMSTLVFVAAAAIFLLPTRPAVVVVLLAAVTPMLLGLLVPGWGAERTILFAVLLAALAMFGVSRLAQRNAELHAAQAEIRRLAVAEERARTARDLHDILGHSLTVVAVKAELAGRLLELDPARAATEIADVERLAREALADVRGTVGAYRGVGLGTELAGARSALTAAGIRAELPEGLPELPAERDELFGWAVREGVTNVVRHSGARRCEIRVTATAVEVRDDGRGPAPGSDGAGHGLVGLRERARRWDATVTVGRRPDGPGFLLRVAVPDGEG</sequence>
<dbReference type="GO" id="GO:0046983">
    <property type="term" value="F:protein dimerization activity"/>
    <property type="evidence" value="ECO:0007669"/>
    <property type="project" value="InterPro"/>
</dbReference>
<evidence type="ECO:0000256" key="2">
    <source>
        <dbReference type="ARBA" id="ARBA00022777"/>
    </source>
</evidence>
<dbReference type="InterPro" id="IPR011712">
    <property type="entry name" value="Sig_transdc_His_kin_sub3_dim/P"/>
</dbReference>
<proteinExistence type="predicted"/>
<dbReference type="Pfam" id="PF07730">
    <property type="entry name" value="HisKA_3"/>
    <property type="match status" value="1"/>
</dbReference>
<feature type="domain" description="Signal transduction histidine kinase subgroup 3 dimerisation and phosphoacceptor" evidence="5">
    <location>
        <begin position="193"/>
        <end position="257"/>
    </location>
</feature>
<dbReference type="AlphaFoldDB" id="A0A1C5AGN0"/>
<dbReference type="GO" id="GO:0000155">
    <property type="term" value="F:phosphorelay sensor kinase activity"/>
    <property type="evidence" value="ECO:0007669"/>
    <property type="project" value="InterPro"/>
</dbReference>
<feature type="transmembrane region" description="Helical" evidence="4">
    <location>
        <begin position="46"/>
        <end position="65"/>
    </location>
</feature>
<dbReference type="Gene3D" id="1.20.5.1930">
    <property type="match status" value="1"/>
</dbReference>
<dbReference type="GO" id="GO:0016020">
    <property type="term" value="C:membrane"/>
    <property type="evidence" value="ECO:0007669"/>
    <property type="project" value="InterPro"/>
</dbReference>
<keyword evidence="3" id="KW-0902">Two-component regulatory system</keyword>
<dbReference type="STRING" id="262898.GA0070564_11087"/>
<keyword evidence="7" id="KW-1185">Reference proteome</keyword>
<protein>
    <submittedName>
        <fullName evidence="6">Two-component system, NarL family, sensor histidine kinase DesK</fullName>
    </submittedName>
</protein>
<feature type="transmembrane region" description="Helical" evidence="4">
    <location>
        <begin position="20"/>
        <end position="40"/>
    </location>
</feature>
<dbReference type="Gene3D" id="3.30.565.10">
    <property type="entry name" value="Histidine kinase-like ATPase, C-terminal domain"/>
    <property type="match status" value="1"/>
</dbReference>
<evidence type="ECO:0000256" key="1">
    <source>
        <dbReference type="ARBA" id="ARBA00022679"/>
    </source>
</evidence>
<organism evidence="6 7">
    <name type="scientific">Micromonospora mirobrigensis</name>
    <dbReference type="NCBI Taxonomy" id="262898"/>
    <lineage>
        <taxon>Bacteria</taxon>
        <taxon>Bacillati</taxon>
        <taxon>Actinomycetota</taxon>
        <taxon>Actinomycetes</taxon>
        <taxon>Micromonosporales</taxon>
        <taxon>Micromonosporaceae</taxon>
        <taxon>Micromonospora</taxon>
    </lineage>
</organism>
<feature type="transmembrane region" description="Helical" evidence="4">
    <location>
        <begin position="129"/>
        <end position="148"/>
    </location>
</feature>